<dbReference type="PROSITE" id="PS00198">
    <property type="entry name" value="4FE4S_FER_1"/>
    <property type="match status" value="1"/>
</dbReference>
<dbReference type="PANTHER" id="PTHR43177">
    <property type="entry name" value="PROTEIN NRFC"/>
    <property type="match status" value="1"/>
</dbReference>
<dbReference type="OrthoDB" id="9789030at2"/>
<keyword evidence="3" id="KW-0479">Metal-binding</keyword>
<name>A0A1M5CVG5_9BACT</name>
<reference evidence="10" key="1">
    <citation type="submission" date="2016-11" db="EMBL/GenBank/DDBJ databases">
        <authorList>
            <person name="Varghese N."/>
            <person name="Submissions S."/>
        </authorList>
    </citation>
    <scope>NUCLEOTIDE SEQUENCE [LARGE SCALE GENOMIC DNA]</scope>
    <source>
        <strain evidence="10">DSM 9756</strain>
    </source>
</reference>
<feature type="domain" description="4Fe-4S ferredoxin-type" evidence="8">
    <location>
        <begin position="83"/>
        <end position="112"/>
    </location>
</feature>
<proteinExistence type="predicted"/>
<evidence type="ECO:0000259" key="8">
    <source>
        <dbReference type="PROSITE" id="PS51379"/>
    </source>
</evidence>
<accession>A0A1M5CVG5</accession>
<evidence type="ECO:0000256" key="5">
    <source>
        <dbReference type="ARBA" id="ARBA00022982"/>
    </source>
</evidence>
<dbReference type="InterPro" id="IPR017896">
    <property type="entry name" value="4Fe4S_Fe-S-bd"/>
</dbReference>
<keyword evidence="6" id="KW-0408">Iron</keyword>
<dbReference type="Pfam" id="PF13247">
    <property type="entry name" value="Fer4_11"/>
    <property type="match status" value="1"/>
</dbReference>
<dbReference type="Proteomes" id="UP000184076">
    <property type="component" value="Unassembled WGS sequence"/>
</dbReference>
<keyword evidence="10" id="KW-1185">Reference proteome</keyword>
<dbReference type="GO" id="GO:0046872">
    <property type="term" value="F:metal ion binding"/>
    <property type="evidence" value="ECO:0007669"/>
    <property type="project" value="UniProtKB-KW"/>
</dbReference>
<dbReference type="AlphaFoldDB" id="A0A1M5CVG5"/>
<feature type="domain" description="4Fe-4S ferredoxin-type" evidence="8">
    <location>
        <begin position="50"/>
        <end position="81"/>
    </location>
</feature>
<dbReference type="GO" id="GO:0051539">
    <property type="term" value="F:4 iron, 4 sulfur cluster binding"/>
    <property type="evidence" value="ECO:0007669"/>
    <property type="project" value="UniProtKB-KW"/>
</dbReference>
<dbReference type="RefSeq" id="WP_073039620.1">
    <property type="nucleotide sequence ID" value="NZ_FQVB01000021.1"/>
</dbReference>
<dbReference type="PROSITE" id="PS51379">
    <property type="entry name" value="4FE4S_FER_2"/>
    <property type="match status" value="3"/>
</dbReference>
<keyword evidence="2" id="KW-0004">4Fe-4S</keyword>
<dbReference type="PANTHER" id="PTHR43177:SF5">
    <property type="entry name" value="ANAEROBIC DIMETHYL SULFOXIDE REDUCTASE CHAIN B-RELATED"/>
    <property type="match status" value="1"/>
</dbReference>
<sequence length="174" mass="19520">MSRYYMLQDQKRCIGCLSCEVHCKANKGLPVGPRLGQIMPVGPKMVGDVPRMAFVFMPCFHCEEPWCVSVCPTGAMRKRPKDGIVYVDADLCVGCKSCITACPWGAPQWNPETGKVVKCDYCMDRVDRGLKPACVTKCLTHCLKFGTVEEMDQKRRERFAKNVAFELETLVSGR</sequence>
<organism evidence="9 10">
    <name type="scientific">Desulfacinum infernum DSM 9756</name>
    <dbReference type="NCBI Taxonomy" id="1121391"/>
    <lineage>
        <taxon>Bacteria</taxon>
        <taxon>Pseudomonadati</taxon>
        <taxon>Thermodesulfobacteriota</taxon>
        <taxon>Syntrophobacteria</taxon>
        <taxon>Syntrophobacterales</taxon>
        <taxon>Syntrophobacteraceae</taxon>
        <taxon>Desulfacinum</taxon>
    </lineage>
</organism>
<keyword evidence="4" id="KW-0677">Repeat</keyword>
<dbReference type="InterPro" id="IPR050954">
    <property type="entry name" value="ET_IronSulfur_Cluster-Binding"/>
</dbReference>
<dbReference type="InterPro" id="IPR017900">
    <property type="entry name" value="4Fe4S_Fe_S_CS"/>
</dbReference>
<gene>
    <name evidence="9" type="ORF">SAMN02745206_02293</name>
</gene>
<evidence type="ECO:0000256" key="1">
    <source>
        <dbReference type="ARBA" id="ARBA00022448"/>
    </source>
</evidence>
<keyword evidence="5" id="KW-0249">Electron transport</keyword>
<evidence type="ECO:0000256" key="4">
    <source>
        <dbReference type="ARBA" id="ARBA00022737"/>
    </source>
</evidence>
<protein>
    <submittedName>
        <fullName evidence="9">DMSO reductase, iron-sulfur subunit</fullName>
    </submittedName>
</protein>
<evidence type="ECO:0000256" key="6">
    <source>
        <dbReference type="ARBA" id="ARBA00023004"/>
    </source>
</evidence>
<dbReference type="EMBL" id="FQVB01000021">
    <property type="protein sequence ID" value="SHF58679.1"/>
    <property type="molecule type" value="Genomic_DNA"/>
</dbReference>
<feature type="domain" description="4Fe-4S ferredoxin-type" evidence="8">
    <location>
        <begin position="4"/>
        <end position="34"/>
    </location>
</feature>
<dbReference type="Gene3D" id="3.30.70.20">
    <property type="match status" value="2"/>
</dbReference>
<keyword evidence="1" id="KW-0813">Transport</keyword>
<evidence type="ECO:0000313" key="10">
    <source>
        <dbReference type="Proteomes" id="UP000184076"/>
    </source>
</evidence>
<keyword evidence="7" id="KW-0411">Iron-sulfur</keyword>
<evidence type="ECO:0000313" key="9">
    <source>
        <dbReference type="EMBL" id="SHF58679.1"/>
    </source>
</evidence>
<dbReference type="STRING" id="1121391.SAMN02745206_02293"/>
<dbReference type="CDD" id="cd10553">
    <property type="entry name" value="PhsB_like"/>
    <property type="match status" value="1"/>
</dbReference>
<evidence type="ECO:0000256" key="7">
    <source>
        <dbReference type="ARBA" id="ARBA00023014"/>
    </source>
</evidence>
<dbReference type="SUPFAM" id="SSF54862">
    <property type="entry name" value="4Fe-4S ferredoxins"/>
    <property type="match status" value="1"/>
</dbReference>
<evidence type="ECO:0000256" key="3">
    <source>
        <dbReference type="ARBA" id="ARBA00022723"/>
    </source>
</evidence>
<evidence type="ECO:0000256" key="2">
    <source>
        <dbReference type="ARBA" id="ARBA00022485"/>
    </source>
</evidence>